<dbReference type="SUPFAM" id="SSF81901">
    <property type="entry name" value="HCP-like"/>
    <property type="match status" value="1"/>
</dbReference>
<evidence type="ECO:0000256" key="2">
    <source>
        <dbReference type="ARBA" id="ARBA00022692"/>
    </source>
</evidence>
<feature type="non-terminal residue" evidence="6">
    <location>
        <position position="1"/>
    </location>
</feature>
<dbReference type="EMBL" id="LGHE01000186">
    <property type="protein sequence ID" value="KUL00243.1"/>
    <property type="molecule type" value="Genomic_DNA"/>
</dbReference>
<keyword evidence="4" id="KW-0472">Membrane</keyword>
<gene>
    <name evidence="6" type="ORF">XE10_1503</name>
</gene>
<dbReference type="PROSITE" id="PS50005">
    <property type="entry name" value="TPR"/>
    <property type="match status" value="1"/>
</dbReference>
<keyword evidence="3" id="KW-1133">Transmembrane helix</keyword>
<dbReference type="InterPro" id="IPR019734">
    <property type="entry name" value="TPR_rpt"/>
</dbReference>
<dbReference type="InterPro" id="IPR007311">
    <property type="entry name" value="ST7"/>
</dbReference>
<comment type="caution">
    <text evidence="6">The sequence shown here is derived from an EMBL/GenBank/DDBJ whole genome shotgun (WGS) entry which is preliminary data.</text>
</comment>
<proteinExistence type="predicted"/>
<evidence type="ECO:0000256" key="1">
    <source>
        <dbReference type="ARBA" id="ARBA00004141"/>
    </source>
</evidence>
<dbReference type="GO" id="GO:0016020">
    <property type="term" value="C:membrane"/>
    <property type="evidence" value="ECO:0007669"/>
    <property type="project" value="UniProtKB-SubCell"/>
</dbReference>
<dbReference type="Pfam" id="PF04184">
    <property type="entry name" value="ST7"/>
    <property type="match status" value="1"/>
</dbReference>
<evidence type="ECO:0000256" key="3">
    <source>
        <dbReference type="ARBA" id="ARBA00022989"/>
    </source>
</evidence>
<dbReference type="InterPro" id="IPR011990">
    <property type="entry name" value="TPR-like_helical_dom_sf"/>
</dbReference>
<dbReference type="Gene3D" id="1.25.40.10">
    <property type="entry name" value="Tetratricopeptide repeat domain"/>
    <property type="match status" value="1"/>
</dbReference>
<sequence>ATLKMAAKRLNHMAMRAANERSLIDVTALMKDREFESLEEANAFLQTVLKEGGPPPAPADTPLKRAQQVAYDAMEATGRRRVTLARQALEISEDCADAWVLLAGEETKSLRRALEYARKGVAAGERALGKEVFEEEVGNFWSIIETRPYMRALLALADLLWVTGDRDEAIGLYQEMLRLNPDDNQGVRYIIIQYFAEANRDDLFEALLNEYGEDPTAAVAYSKALWLFRKEGAGPAADAALDDALQKNPFVPQYLLGRRKLPPRMPDYYGLGDRNEAIIYVTTAGRGWAGTEGALAWVKSRSRKAPGKP</sequence>
<name>A0A117MEV5_9EURY</name>
<comment type="subcellular location">
    <subcellularLocation>
        <location evidence="1">Membrane</location>
        <topology evidence="1">Multi-pass membrane protein</topology>
    </subcellularLocation>
</comment>
<dbReference type="Pfam" id="PF13428">
    <property type="entry name" value="TPR_14"/>
    <property type="match status" value="1"/>
</dbReference>
<protein>
    <submittedName>
        <fullName evidence="6">Uncharacterized protein</fullName>
    </submittedName>
</protein>
<feature type="repeat" description="TPR" evidence="5">
    <location>
        <begin position="150"/>
        <end position="183"/>
    </location>
</feature>
<evidence type="ECO:0000313" key="6">
    <source>
        <dbReference type="EMBL" id="KUL00243.1"/>
    </source>
</evidence>
<evidence type="ECO:0000313" key="7">
    <source>
        <dbReference type="Proteomes" id="UP000054598"/>
    </source>
</evidence>
<dbReference type="AlphaFoldDB" id="A0A117MEV5"/>
<accession>A0A117MEV5</accession>
<evidence type="ECO:0000256" key="5">
    <source>
        <dbReference type="PROSITE-ProRule" id="PRU00339"/>
    </source>
</evidence>
<keyword evidence="5" id="KW-0802">TPR repeat</keyword>
<dbReference type="PATRIC" id="fig|2198.3.peg.1477"/>
<keyword evidence="2" id="KW-0812">Transmembrane</keyword>
<dbReference type="Proteomes" id="UP000054598">
    <property type="component" value="Unassembled WGS sequence"/>
</dbReference>
<reference evidence="7" key="1">
    <citation type="journal article" date="2015" name="MBio">
        <title>Genome-Resolved Metagenomic Analysis Reveals Roles for Candidate Phyla and Other Microbial Community Members in Biogeochemical Transformations in Oil Reservoirs.</title>
        <authorList>
            <person name="Hu P."/>
            <person name="Tom L."/>
            <person name="Singh A."/>
            <person name="Thomas B.C."/>
            <person name="Baker B.J."/>
            <person name="Piceno Y.M."/>
            <person name="Andersen G.L."/>
            <person name="Banfield J.F."/>
        </authorList>
    </citation>
    <scope>NUCLEOTIDE SEQUENCE [LARGE SCALE GENOMIC DNA]</scope>
</reference>
<evidence type="ECO:0000256" key="4">
    <source>
        <dbReference type="ARBA" id="ARBA00023136"/>
    </source>
</evidence>
<organism evidence="6 7">
    <name type="scientific">Methanoculleus marisnigri</name>
    <dbReference type="NCBI Taxonomy" id="2198"/>
    <lineage>
        <taxon>Archaea</taxon>
        <taxon>Methanobacteriati</taxon>
        <taxon>Methanobacteriota</taxon>
        <taxon>Stenosarchaea group</taxon>
        <taxon>Methanomicrobia</taxon>
        <taxon>Methanomicrobiales</taxon>
        <taxon>Methanomicrobiaceae</taxon>
        <taxon>Methanoculleus</taxon>
    </lineage>
</organism>